<dbReference type="GO" id="GO:0008168">
    <property type="term" value="F:methyltransferase activity"/>
    <property type="evidence" value="ECO:0007669"/>
    <property type="project" value="UniProtKB-KW"/>
</dbReference>
<sequence length="307" mass="32408">MKPARVTAYRHLTPHDLTPPSSSHVFFEPADTEIGVWVARDLISDGCAVLDLGSGSGAAAAAMARAGAARVHGIDSGEDTVAWARKHYASSDGAGPVTFAHGDFTALSPVELLATAPAPLRRPLVVTSNPPYVPLTPRADALRRSVGGGTDGLKLIPAVITHGRALGDGLGITIGSYSSPRKAIGMVESAGFTVRAVTLCPLPFGDFTRDHPDQVFLLEEQGEAVVWRSGPYPLAYFIVGLACHRTAPEGAAPEKDRLTGDGLMELLRTAARSRTTRLETLDGAASPPWAGPLRVVDLPQPDVRHHW</sequence>
<keyword evidence="2" id="KW-0808">Transferase</keyword>
<dbReference type="RefSeq" id="WP_359771828.1">
    <property type="nucleotide sequence ID" value="NZ_JBEYRR010000001.1"/>
</dbReference>
<evidence type="ECO:0000259" key="1">
    <source>
        <dbReference type="Pfam" id="PF13649"/>
    </source>
</evidence>
<gene>
    <name evidence="2" type="ORF">AB0887_21290</name>
</gene>
<reference evidence="2 3" key="1">
    <citation type="submission" date="2024-06" db="EMBL/GenBank/DDBJ databases">
        <title>The Natural Products Discovery Center: Release of the First 8490 Sequenced Strains for Exploring Actinobacteria Biosynthetic Diversity.</title>
        <authorList>
            <person name="Kalkreuter E."/>
            <person name="Kautsar S.A."/>
            <person name="Yang D."/>
            <person name="Bader C.D."/>
            <person name="Teijaro C.N."/>
            <person name="Fluegel L."/>
            <person name="Davis C.M."/>
            <person name="Simpson J.R."/>
            <person name="Lauterbach L."/>
            <person name="Steele A.D."/>
            <person name="Gui C."/>
            <person name="Meng S."/>
            <person name="Li G."/>
            <person name="Viehrig K."/>
            <person name="Ye F."/>
            <person name="Su P."/>
            <person name="Kiefer A.F."/>
            <person name="Nichols A."/>
            <person name="Cepeda A.J."/>
            <person name="Yan W."/>
            <person name="Fan B."/>
            <person name="Jiang Y."/>
            <person name="Adhikari A."/>
            <person name="Zheng C.-J."/>
            <person name="Schuster L."/>
            <person name="Cowan T.M."/>
            <person name="Smanski M.J."/>
            <person name="Chevrette M.G."/>
            <person name="De Carvalho L.P.S."/>
            <person name="Shen B."/>
        </authorList>
    </citation>
    <scope>NUCLEOTIDE SEQUENCE [LARGE SCALE GENOMIC DNA]</scope>
    <source>
        <strain evidence="2 3">NPDC047833</strain>
    </source>
</reference>
<organism evidence="2 3">
    <name type="scientific">Streptomyces huasconensis</name>
    <dbReference type="NCBI Taxonomy" id="1854574"/>
    <lineage>
        <taxon>Bacteria</taxon>
        <taxon>Bacillati</taxon>
        <taxon>Actinomycetota</taxon>
        <taxon>Actinomycetes</taxon>
        <taxon>Kitasatosporales</taxon>
        <taxon>Streptomycetaceae</taxon>
        <taxon>Streptomyces</taxon>
    </lineage>
</organism>
<evidence type="ECO:0000313" key="2">
    <source>
        <dbReference type="EMBL" id="MEW2364463.1"/>
    </source>
</evidence>
<proteinExistence type="predicted"/>
<accession>A0ABV3LYB8</accession>
<dbReference type="SUPFAM" id="SSF53335">
    <property type="entry name" value="S-adenosyl-L-methionine-dependent methyltransferases"/>
    <property type="match status" value="1"/>
</dbReference>
<protein>
    <submittedName>
        <fullName evidence="2">Methyltransferase domain-containing protein</fullName>
    </submittedName>
</protein>
<dbReference type="EMBL" id="JBEYRS010000008">
    <property type="protein sequence ID" value="MEW2364463.1"/>
    <property type="molecule type" value="Genomic_DNA"/>
</dbReference>
<name>A0ABV3LYB8_9ACTN</name>
<dbReference type="GO" id="GO:0032259">
    <property type="term" value="P:methylation"/>
    <property type="evidence" value="ECO:0007669"/>
    <property type="project" value="UniProtKB-KW"/>
</dbReference>
<evidence type="ECO:0000313" key="3">
    <source>
        <dbReference type="Proteomes" id="UP001553843"/>
    </source>
</evidence>
<dbReference type="InterPro" id="IPR041698">
    <property type="entry name" value="Methyltransf_25"/>
</dbReference>
<dbReference type="InterPro" id="IPR029063">
    <property type="entry name" value="SAM-dependent_MTases_sf"/>
</dbReference>
<dbReference type="Gene3D" id="3.40.50.150">
    <property type="entry name" value="Vaccinia Virus protein VP39"/>
    <property type="match status" value="1"/>
</dbReference>
<comment type="caution">
    <text evidence="2">The sequence shown here is derived from an EMBL/GenBank/DDBJ whole genome shotgun (WGS) entry which is preliminary data.</text>
</comment>
<dbReference type="Pfam" id="PF13649">
    <property type="entry name" value="Methyltransf_25"/>
    <property type="match status" value="1"/>
</dbReference>
<feature type="domain" description="Methyltransferase" evidence="1">
    <location>
        <begin position="49"/>
        <end position="108"/>
    </location>
</feature>
<dbReference type="Proteomes" id="UP001553843">
    <property type="component" value="Unassembled WGS sequence"/>
</dbReference>
<keyword evidence="3" id="KW-1185">Reference proteome</keyword>
<keyword evidence="2" id="KW-0489">Methyltransferase</keyword>